<comment type="similarity">
    <text evidence="2">Belongs to the class-V pyridoxal-phosphate-dependent aminotransferase family. Csd subfamily.</text>
</comment>
<dbReference type="PIRSF" id="PIRSF005572">
    <property type="entry name" value="NifS"/>
    <property type="match status" value="1"/>
</dbReference>
<dbReference type="InterPro" id="IPR010970">
    <property type="entry name" value="Cys_dSase_SufS"/>
</dbReference>
<sequence>MSDQNLSLGLYYIKANFRGDIKMIYLDNAATTYPKPDEVYEAVMDSMKHYGANPGRSGHKLALQAGRIIYETRELIAKFFNIDDPMNVVFTYNATDALNLAIKGVLNSGDHVITSSMEHNSILRPLKALEKIGVETTIVECDEDGNINLEDIEKSIRPNTKLIVTTHASNVTGTIFPIKHIGQIAKENDIIYIVDAAQTAGVYDIDVKDMNIDILVFPGHKSLLGPQGIGGLCIREGLEIRSIREGGTGSSSESLIQPDMLPDKFESGTPNTPGIAGLYAGIKYILDRGIENIRKHEQHLTEYFISELKKIEEVKIYGPCDVKKHAPVVSINIGEEDSSEIAYVLDNVYDIGVRPGIHCAPLAHKTIGTFEQGTVRFSIGPFTTKEDIDKTIEAIKQIVDEI</sequence>
<dbReference type="SUPFAM" id="SSF53383">
    <property type="entry name" value="PLP-dependent transferases"/>
    <property type="match status" value="1"/>
</dbReference>
<dbReference type="Proteomes" id="UP000037267">
    <property type="component" value="Unassembled WGS sequence"/>
</dbReference>
<dbReference type="Gene3D" id="3.90.1150.10">
    <property type="entry name" value="Aspartate Aminotransferase, domain 1"/>
    <property type="match status" value="1"/>
</dbReference>
<reference evidence="9" key="1">
    <citation type="submission" date="2015-07" db="EMBL/GenBank/DDBJ databases">
        <title>Draft genome sequence of the purine-degrading Gottschalkia purinilyticum DSM 1384 (formerly Clostridium purinilyticum).</title>
        <authorList>
            <person name="Poehlein A."/>
            <person name="Schiel-Bengelsdorf B."/>
            <person name="Bengelsdorf F.R."/>
            <person name="Daniel R."/>
            <person name="Duerre P."/>
        </authorList>
    </citation>
    <scope>NUCLEOTIDE SEQUENCE [LARGE SCALE GENOMIC DNA]</scope>
    <source>
        <strain evidence="9">DSM 1384</strain>
    </source>
</reference>
<dbReference type="PANTHER" id="PTHR43586:SF4">
    <property type="entry name" value="ISOPENICILLIN N EPIMERASE"/>
    <property type="match status" value="1"/>
</dbReference>
<evidence type="ECO:0000313" key="8">
    <source>
        <dbReference type="EMBL" id="KNF07096.1"/>
    </source>
</evidence>
<name>A0A0L0W6H8_GOTPU</name>
<evidence type="ECO:0000313" key="9">
    <source>
        <dbReference type="Proteomes" id="UP000037267"/>
    </source>
</evidence>
<accession>A0A0L0W6H8</accession>
<dbReference type="PATRIC" id="fig|1503.3.peg.1430"/>
<dbReference type="InterPro" id="IPR015421">
    <property type="entry name" value="PyrdxlP-dep_Trfase_major"/>
</dbReference>
<comment type="catalytic activity">
    <reaction evidence="6">
        <text>(sulfur carrier)-H + L-cysteine = (sulfur carrier)-SH + L-alanine</text>
        <dbReference type="Rhea" id="RHEA:43892"/>
        <dbReference type="Rhea" id="RHEA-COMP:14737"/>
        <dbReference type="Rhea" id="RHEA-COMP:14739"/>
        <dbReference type="ChEBI" id="CHEBI:29917"/>
        <dbReference type="ChEBI" id="CHEBI:35235"/>
        <dbReference type="ChEBI" id="CHEBI:57972"/>
        <dbReference type="ChEBI" id="CHEBI:64428"/>
        <dbReference type="EC" id="2.8.1.7"/>
    </reaction>
</comment>
<dbReference type="EMBL" id="LGSS01000025">
    <property type="protein sequence ID" value="KNF07096.1"/>
    <property type="molecule type" value="Genomic_DNA"/>
</dbReference>
<keyword evidence="5" id="KW-0663">Pyridoxal phosphate</keyword>
<evidence type="ECO:0000256" key="1">
    <source>
        <dbReference type="ARBA" id="ARBA00001933"/>
    </source>
</evidence>
<dbReference type="AlphaFoldDB" id="A0A0L0W6H8"/>
<dbReference type="Gene3D" id="3.40.640.10">
    <property type="entry name" value="Type I PLP-dependent aspartate aminotransferase-like (Major domain)"/>
    <property type="match status" value="1"/>
</dbReference>
<proteinExistence type="inferred from homology"/>
<dbReference type="InterPro" id="IPR000192">
    <property type="entry name" value="Aminotrans_V_dom"/>
</dbReference>
<dbReference type="InterPro" id="IPR015424">
    <property type="entry name" value="PyrdxlP-dep_Trfase"/>
</dbReference>
<dbReference type="PANTHER" id="PTHR43586">
    <property type="entry name" value="CYSTEINE DESULFURASE"/>
    <property type="match status" value="1"/>
</dbReference>
<keyword evidence="9" id="KW-1185">Reference proteome</keyword>
<dbReference type="GO" id="GO:0031071">
    <property type="term" value="F:cysteine desulfurase activity"/>
    <property type="evidence" value="ECO:0007669"/>
    <property type="project" value="UniProtKB-EC"/>
</dbReference>
<gene>
    <name evidence="8" type="primary">csd</name>
    <name evidence="8" type="ORF">CLPU_25c00060</name>
</gene>
<evidence type="ECO:0000256" key="4">
    <source>
        <dbReference type="ARBA" id="ARBA00022679"/>
    </source>
</evidence>
<comment type="caution">
    <text evidence="8">The sequence shown here is derived from an EMBL/GenBank/DDBJ whole genome shotgun (WGS) entry which is preliminary data.</text>
</comment>
<evidence type="ECO:0000256" key="3">
    <source>
        <dbReference type="ARBA" id="ARBA00012239"/>
    </source>
</evidence>
<comment type="cofactor">
    <cofactor evidence="1">
        <name>pyridoxal 5'-phosphate</name>
        <dbReference type="ChEBI" id="CHEBI:597326"/>
    </cofactor>
</comment>
<evidence type="ECO:0000256" key="6">
    <source>
        <dbReference type="ARBA" id="ARBA00050776"/>
    </source>
</evidence>
<keyword evidence="4 8" id="KW-0808">Transferase</keyword>
<evidence type="ECO:0000259" key="7">
    <source>
        <dbReference type="Pfam" id="PF00266"/>
    </source>
</evidence>
<feature type="domain" description="Aminotransferase class V" evidence="7">
    <location>
        <begin position="24"/>
        <end position="390"/>
    </location>
</feature>
<evidence type="ECO:0000256" key="5">
    <source>
        <dbReference type="ARBA" id="ARBA00022898"/>
    </source>
</evidence>
<dbReference type="NCBIfam" id="TIGR01977">
    <property type="entry name" value="am_tr_V_EF2568"/>
    <property type="match status" value="1"/>
</dbReference>
<dbReference type="EC" id="2.8.1.7" evidence="3"/>
<dbReference type="InterPro" id="IPR010969">
    <property type="entry name" value="Cys_dSase-rel_unknwn_funct"/>
</dbReference>
<dbReference type="STRING" id="1503.CLPU_25c00060"/>
<evidence type="ECO:0000256" key="2">
    <source>
        <dbReference type="ARBA" id="ARBA00010447"/>
    </source>
</evidence>
<dbReference type="GO" id="GO:0006534">
    <property type="term" value="P:cysteine metabolic process"/>
    <property type="evidence" value="ECO:0007669"/>
    <property type="project" value="InterPro"/>
</dbReference>
<dbReference type="CDD" id="cd06453">
    <property type="entry name" value="SufS_like"/>
    <property type="match status" value="1"/>
</dbReference>
<dbReference type="InterPro" id="IPR016454">
    <property type="entry name" value="Cysteine_dSase"/>
</dbReference>
<dbReference type="Pfam" id="PF00266">
    <property type="entry name" value="Aminotran_5"/>
    <property type="match status" value="1"/>
</dbReference>
<protein>
    <recommendedName>
        <fullName evidence="3">cysteine desulfurase</fullName>
        <ecNumber evidence="3">2.8.1.7</ecNumber>
    </recommendedName>
</protein>
<dbReference type="GO" id="GO:0030170">
    <property type="term" value="F:pyridoxal phosphate binding"/>
    <property type="evidence" value="ECO:0007669"/>
    <property type="project" value="InterPro"/>
</dbReference>
<dbReference type="InterPro" id="IPR015422">
    <property type="entry name" value="PyrdxlP-dep_Trfase_small"/>
</dbReference>
<organism evidence="8 9">
    <name type="scientific">Gottschalkia purinilytica</name>
    <name type="common">Clostridium purinilyticum</name>
    <dbReference type="NCBI Taxonomy" id="1503"/>
    <lineage>
        <taxon>Bacteria</taxon>
        <taxon>Bacillati</taxon>
        <taxon>Bacillota</taxon>
        <taxon>Tissierellia</taxon>
        <taxon>Tissierellales</taxon>
        <taxon>Gottschalkiaceae</taxon>
        <taxon>Gottschalkia</taxon>
    </lineage>
</organism>